<gene>
    <name evidence="2" type="ORF">CSO01_25770</name>
</gene>
<feature type="domain" description="ATPase BadF/BadG/BcrA/BcrD type" evidence="1">
    <location>
        <begin position="15"/>
        <end position="301"/>
    </location>
</feature>
<proteinExistence type="predicted"/>
<name>A0A512PFE3_9CELL</name>
<protein>
    <submittedName>
        <fullName evidence="2">ATPase</fullName>
    </submittedName>
</protein>
<dbReference type="SUPFAM" id="SSF53067">
    <property type="entry name" value="Actin-like ATPase domain"/>
    <property type="match status" value="2"/>
</dbReference>
<dbReference type="Gene3D" id="3.30.420.40">
    <property type="match status" value="2"/>
</dbReference>
<dbReference type="InterPro" id="IPR002731">
    <property type="entry name" value="ATPase_BadF"/>
</dbReference>
<comment type="caution">
    <text evidence="2">The sequence shown here is derived from an EMBL/GenBank/DDBJ whole genome shotgun (WGS) entry which is preliminary data.</text>
</comment>
<organism evidence="2 3">
    <name type="scientific">Cellulomonas soli</name>
    <dbReference type="NCBI Taxonomy" id="931535"/>
    <lineage>
        <taxon>Bacteria</taxon>
        <taxon>Bacillati</taxon>
        <taxon>Actinomycetota</taxon>
        <taxon>Actinomycetes</taxon>
        <taxon>Micrococcales</taxon>
        <taxon>Cellulomonadaceae</taxon>
        <taxon>Cellulomonas</taxon>
    </lineage>
</organism>
<dbReference type="Pfam" id="PF01869">
    <property type="entry name" value="BcrAD_BadFG"/>
    <property type="match status" value="1"/>
</dbReference>
<dbReference type="InterPro" id="IPR043129">
    <property type="entry name" value="ATPase_NBD"/>
</dbReference>
<evidence type="ECO:0000313" key="2">
    <source>
        <dbReference type="EMBL" id="GEP69862.1"/>
    </source>
</evidence>
<keyword evidence="3" id="KW-1185">Reference proteome</keyword>
<dbReference type="EMBL" id="BKAL01000008">
    <property type="protein sequence ID" value="GEP69862.1"/>
    <property type="molecule type" value="Genomic_DNA"/>
</dbReference>
<dbReference type="InterPro" id="IPR052519">
    <property type="entry name" value="Euk-type_GlcNAc_Kinase"/>
</dbReference>
<dbReference type="AlphaFoldDB" id="A0A512PFE3"/>
<evidence type="ECO:0000259" key="1">
    <source>
        <dbReference type="Pfam" id="PF01869"/>
    </source>
</evidence>
<accession>A0A512PFE3</accession>
<evidence type="ECO:0000313" key="3">
    <source>
        <dbReference type="Proteomes" id="UP000321798"/>
    </source>
</evidence>
<dbReference type="Proteomes" id="UP000321798">
    <property type="component" value="Unassembled WGS sequence"/>
</dbReference>
<dbReference type="PANTHER" id="PTHR43190">
    <property type="entry name" value="N-ACETYL-D-GLUCOSAMINE KINASE"/>
    <property type="match status" value="1"/>
</dbReference>
<sequence>MPDQSTALATAVSHVGVDVGGTKTHVAVVGTDGSRQDAVLPSAGWRRGSTFDTLENFDRLAATVDAVAPGCLHTRVVVGLHGLDTAEQRRIARTELAARSRGSVQVVNDAELLGPAAGYAQCIQLIVGTGAIAMGVDVHGTLLTADGYGAVLGDDGSAPALVRETVRAAMRHADLHGEAAALADPVVAALASAYRAASVADLALAVSTEDAYDWGRHAPLVFAAAAAGSAVAQGVVESAAEALTRDVLAVRSRGALGTVVVAAGGVITHQPGLQQAFAERLARHDPELTVHVLTVPPVEGALVLAAAL</sequence>
<reference evidence="2 3" key="1">
    <citation type="submission" date="2019-07" db="EMBL/GenBank/DDBJ databases">
        <title>Whole genome shotgun sequence of Cellulomonas soli NBRC 109434.</title>
        <authorList>
            <person name="Hosoyama A."/>
            <person name="Uohara A."/>
            <person name="Ohji S."/>
            <person name="Ichikawa N."/>
        </authorList>
    </citation>
    <scope>NUCLEOTIDE SEQUENCE [LARGE SCALE GENOMIC DNA]</scope>
    <source>
        <strain evidence="2 3">NBRC 109434</strain>
    </source>
</reference>
<dbReference type="RefSeq" id="WP_179561737.1">
    <property type="nucleotide sequence ID" value="NZ_BAABBJ010000001.1"/>
</dbReference>
<dbReference type="PANTHER" id="PTHR43190:SF3">
    <property type="entry name" value="N-ACETYL-D-GLUCOSAMINE KINASE"/>
    <property type="match status" value="1"/>
</dbReference>